<dbReference type="EMBL" id="BARS01001952">
    <property type="protein sequence ID" value="GAF78812.1"/>
    <property type="molecule type" value="Genomic_DNA"/>
</dbReference>
<dbReference type="GO" id="GO:0008237">
    <property type="term" value="F:metallopeptidase activity"/>
    <property type="evidence" value="ECO:0007669"/>
    <property type="project" value="InterPro"/>
</dbReference>
<name>X0SSA9_9ZZZZ</name>
<gene>
    <name evidence="1" type="ORF">S01H1_03606</name>
</gene>
<organism evidence="1">
    <name type="scientific">marine sediment metagenome</name>
    <dbReference type="NCBI Taxonomy" id="412755"/>
    <lineage>
        <taxon>unclassified sequences</taxon>
        <taxon>metagenomes</taxon>
        <taxon>ecological metagenomes</taxon>
    </lineage>
</organism>
<dbReference type="SUPFAM" id="SSF55486">
    <property type="entry name" value="Metalloproteases ('zincins'), catalytic domain"/>
    <property type="match status" value="1"/>
</dbReference>
<protein>
    <submittedName>
        <fullName evidence="1">Uncharacterized protein</fullName>
    </submittedName>
</protein>
<evidence type="ECO:0000313" key="1">
    <source>
        <dbReference type="EMBL" id="GAF78812.1"/>
    </source>
</evidence>
<sequence length="226" mass="25730">GMELETANAINKSYHKFDQLYDMKKLKLNSVYATGARGNATASYKVMKKDIQIHPSGYSNKAYKQRVSIDRSIRGDYRKKLESKIAKLEASGGSRGEISFYKTELKKEIAKPFKHSWTWTVSDDMADVFAHEFGHHVNYKLAMDGIIDGNELHMIFGGKDTSLSSVAKGTWKRGRKKQALKVSEYASKTVTENFAECWTAYHKGKTDLLFPKEIDFIEGIIEKIKR</sequence>
<reference evidence="1" key="1">
    <citation type="journal article" date="2014" name="Front. Microbiol.">
        <title>High frequency of phylogenetically diverse reductive dehalogenase-homologous genes in deep subseafloor sedimentary metagenomes.</title>
        <authorList>
            <person name="Kawai M."/>
            <person name="Futagami T."/>
            <person name="Toyoda A."/>
            <person name="Takaki Y."/>
            <person name="Nishi S."/>
            <person name="Hori S."/>
            <person name="Arai W."/>
            <person name="Tsubouchi T."/>
            <person name="Morono Y."/>
            <person name="Uchiyama I."/>
            <person name="Ito T."/>
            <person name="Fujiyama A."/>
            <person name="Inagaki F."/>
            <person name="Takami H."/>
        </authorList>
    </citation>
    <scope>NUCLEOTIDE SEQUENCE</scope>
    <source>
        <strain evidence="1">Expedition CK06-06</strain>
    </source>
</reference>
<dbReference type="AlphaFoldDB" id="X0SSA9"/>
<proteinExistence type="predicted"/>
<dbReference type="Gene3D" id="3.40.390.10">
    <property type="entry name" value="Collagenase (Catalytic Domain)"/>
    <property type="match status" value="1"/>
</dbReference>
<feature type="non-terminal residue" evidence="1">
    <location>
        <position position="1"/>
    </location>
</feature>
<dbReference type="InterPro" id="IPR024079">
    <property type="entry name" value="MetalloPept_cat_dom_sf"/>
</dbReference>
<accession>X0SSA9</accession>
<comment type="caution">
    <text evidence="1">The sequence shown here is derived from an EMBL/GenBank/DDBJ whole genome shotgun (WGS) entry which is preliminary data.</text>
</comment>